<reference evidence="4 5" key="2">
    <citation type="submission" date="2018-11" db="EMBL/GenBank/DDBJ databases">
        <authorList>
            <consortium name="Pathogen Informatics"/>
        </authorList>
    </citation>
    <scope>NUCLEOTIDE SEQUENCE [LARGE SCALE GENOMIC DNA]</scope>
    <source>
        <strain evidence="4">Dakar</strain>
        <strain evidence="5">Dakar, Senegal</strain>
    </source>
</reference>
<keyword evidence="2" id="KW-0813">Transport</keyword>
<sequence>MFIIIIILQIIENRLRPDDMTTQYLVGTLADYDETLKHTRQNLYDKLAEKLAERIRSPLSTESDRKKAGEKITRDGHDLKNYFEEKMKVKSEVIVAYDALTTIGQLFLTTDTSMLPLDIANLKRQFPDVRSDQVYALLVARGDVTSDNAKGVSFQEK</sequence>
<dbReference type="EMBL" id="UZAK01041025">
    <property type="protein sequence ID" value="VDP65852.1"/>
    <property type="molecule type" value="Genomic_DNA"/>
</dbReference>
<dbReference type="InterPro" id="IPR010326">
    <property type="entry name" value="EXOC3/Sec6"/>
</dbReference>
<dbReference type="Gene3D" id="1.10.357.70">
    <property type="entry name" value="Exocyst complex component Sec6, C-terminal domain"/>
    <property type="match status" value="1"/>
</dbReference>
<dbReference type="InterPro" id="IPR042532">
    <property type="entry name" value="EXOC3/Sec6_C"/>
</dbReference>
<keyword evidence="5" id="KW-1185">Reference proteome</keyword>
<dbReference type="Pfam" id="PF06046">
    <property type="entry name" value="Sec6"/>
    <property type="match status" value="1"/>
</dbReference>
<dbReference type="PANTHER" id="PTHR21292:SF1">
    <property type="entry name" value="EXOCYST COMPLEX COMPONENT 3"/>
    <property type="match status" value="1"/>
</dbReference>
<evidence type="ECO:0000256" key="1">
    <source>
        <dbReference type="ARBA" id="ARBA00009447"/>
    </source>
</evidence>
<dbReference type="STRING" id="6186.A0A183KTQ9"/>
<evidence type="ECO:0000313" key="4">
    <source>
        <dbReference type="EMBL" id="VDP65852.1"/>
    </source>
</evidence>
<dbReference type="GO" id="GO:0000149">
    <property type="term" value="F:SNARE binding"/>
    <property type="evidence" value="ECO:0007669"/>
    <property type="project" value="TreeGrafter"/>
</dbReference>
<evidence type="ECO:0000256" key="3">
    <source>
        <dbReference type="ARBA" id="ARBA00022483"/>
    </source>
</evidence>
<dbReference type="PANTHER" id="PTHR21292">
    <property type="entry name" value="EXOCYST COMPLEX COMPONENT SEC6-RELATED"/>
    <property type="match status" value="1"/>
</dbReference>
<protein>
    <submittedName>
        <fullName evidence="6">PIN_6 domain-containing protein</fullName>
    </submittedName>
</protein>
<gene>
    <name evidence="4" type="ORF">SCUD_LOCUS18449</name>
</gene>
<dbReference type="AlphaFoldDB" id="A0A183KTQ9"/>
<proteinExistence type="inferred from homology"/>
<organism evidence="6">
    <name type="scientific">Schistosoma curassoni</name>
    <dbReference type="NCBI Taxonomy" id="6186"/>
    <lineage>
        <taxon>Eukaryota</taxon>
        <taxon>Metazoa</taxon>
        <taxon>Spiralia</taxon>
        <taxon>Lophotrochozoa</taxon>
        <taxon>Platyhelminthes</taxon>
        <taxon>Trematoda</taxon>
        <taxon>Digenea</taxon>
        <taxon>Strigeidida</taxon>
        <taxon>Schistosomatoidea</taxon>
        <taxon>Schistosomatidae</taxon>
        <taxon>Schistosoma</taxon>
    </lineage>
</organism>
<dbReference type="Proteomes" id="UP000279833">
    <property type="component" value="Unassembled WGS sequence"/>
</dbReference>
<evidence type="ECO:0000256" key="2">
    <source>
        <dbReference type="ARBA" id="ARBA00022448"/>
    </source>
</evidence>
<accession>A0A183KTQ9</accession>
<name>A0A183KTQ9_9TREM</name>
<keyword evidence="3" id="KW-0268">Exocytosis</keyword>
<reference evidence="6" key="1">
    <citation type="submission" date="2016-06" db="UniProtKB">
        <authorList>
            <consortium name="WormBaseParasite"/>
        </authorList>
    </citation>
    <scope>IDENTIFICATION</scope>
</reference>
<dbReference type="GO" id="GO:0006887">
    <property type="term" value="P:exocytosis"/>
    <property type="evidence" value="ECO:0007669"/>
    <property type="project" value="UniProtKB-KW"/>
</dbReference>
<dbReference type="GO" id="GO:0051601">
    <property type="term" value="P:exocyst localization"/>
    <property type="evidence" value="ECO:0007669"/>
    <property type="project" value="TreeGrafter"/>
</dbReference>
<dbReference type="GO" id="GO:0000145">
    <property type="term" value="C:exocyst"/>
    <property type="evidence" value="ECO:0007669"/>
    <property type="project" value="InterPro"/>
</dbReference>
<evidence type="ECO:0000313" key="5">
    <source>
        <dbReference type="Proteomes" id="UP000279833"/>
    </source>
</evidence>
<dbReference type="WBParaSite" id="SCUD_0001845201-mRNA-1">
    <property type="protein sequence ID" value="SCUD_0001845201-mRNA-1"/>
    <property type="gene ID" value="SCUD_0001845201"/>
</dbReference>
<evidence type="ECO:0000313" key="6">
    <source>
        <dbReference type="WBParaSite" id="SCUD_0001845201-mRNA-1"/>
    </source>
</evidence>
<comment type="similarity">
    <text evidence="1">Belongs to the SEC6 family.</text>
</comment>